<keyword evidence="10" id="KW-0966">Cell projection</keyword>
<proteinExistence type="inferred from homology"/>
<comment type="subcellular location">
    <subcellularLocation>
        <location evidence="1 6">Bacterial flagellum basal body</location>
    </subcellularLocation>
</comment>
<keyword evidence="10" id="KW-0282">Flagellum</keyword>
<dbReference type="NCBIfam" id="TIGR02488">
    <property type="entry name" value="flgG_G_neg"/>
    <property type="match status" value="1"/>
</dbReference>
<dbReference type="InterPro" id="IPR001444">
    <property type="entry name" value="Flag_bb_rod_N"/>
</dbReference>
<dbReference type="PANTHER" id="PTHR30435">
    <property type="entry name" value="FLAGELLAR PROTEIN"/>
    <property type="match status" value="1"/>
</dbReference>
<dbReference type="NCBIfam" id="TIGR03506">
    <property type="entry name" value="FlgEFG_subfam"/>
    <property type="match status" value="2"/>
</dbReference>
<evidence type="ECO:0000256" key="6">
    <source>
        <dbReference type="RuleBase" id="RU362116"/>
    </source>
</evidence>
<evidence type="ECO:0000313" key="10">
    <source>
        <dbReference type="EMBL" id="GAQ94240.1"/>
    </source>
</evidence>
<dbReference type="Pfam" id="PF06429">
    <property type="entry name" value="Flg_bbr_C"/>
    <property type="match status" value="1"/>
</dbReference>
<keyword evidence="11" id="KW-1185">Reference proteome</keyword>
<comment type="caution">
    <text evidence="10">The sequence shown here is derived from an EMBL/GenBank/DDBJ whole genome shotgun (WGS) entry which is preliminary data.</text>
</comment>
<dbReference type="OrthoDB" id="9804559at2"/>
<organism evidence="10 11">
    <name type="scientific">Thermodesulfovibrio aggregans</name>
    <dbReference type="NCBI Taxonomy" id="86166"/>
    <lineage>
        <taxon>Bacteria</taxon>
        <taxon>Pseudomonadati</taxon>
        <taxon>Nitrospirota</taxon>
        <taxon>Thermodesulfovibrionia</taxon>
        <taxon>Thermodesulfovibrionales</taxon>
        <taxon>Thermodesulfovibrionaceae</taxon>
        <taxon>Thermodesulfovibrio</taxon>
    </lineage>
</organism>
<accession>A0A0U9HMC9</accession>
<gene>
    <name evidence="10" type="ORF">TAGGR_1419</name>
</gene>
<dbReference type="InterPro" id="IPR053967">
    <property type="entry name" value="LlgE_F_G-like_D1"/>
</dbReference>
<dbReference type="InterPro" id="IPR010930">
    <property type="entry name" value="Flg_bb/hook_C_dom"/>
</dbReference>
<dbReference type="InterPro" id="IPR012834">
    <property type="entry name" value="FlgG_G_neg"/>
</dbReference>
<evidence type="ECO:0000256" key="1">
    <source>
        <dbReference type="ARBA" id="ARBA00004117"/>
    </source>
</evidence>
<dbReference type="SUPFAM" id="SSF117143">
    <property type="entry name" value="Flagellar hook protein flgE"/>
    <property type="match status" value="1"/>
</dbReference>
<keyword evidence="10" id="KW-0969">Cilium</keyword>
<dbReference type="STRING" id="86166.TAGGR_1419"/>
<feature type="domain" description="Flagellar basal body rod protein N-terminal" evidence="7">
    <location>
        <begin position="7"/>
        <end position="35"/>
    </location>
</feature>
<evidence type="ECO:0000256" key="4">
    <source>
        <dbReference type="ARBA" id="ARBA00023143"/>
    </source>
</evidence>
<dbReference type="RefSeq" id="WP_059175708.1">
    <property type="nucleotide sequence ID" value="NZ_BCNO01000001.1"/>
</dbReference>
<dbReference type="InterPro" id="IPR020013">
    <property type="entry name" value="Flagellar_FlgE/F/G"/>
</dbReference>
<dbReference type="AlphaFoldDB" id="A0A0U9HMC9"/>
<evidence type="ECO:0000256" key="2">
    <source>
        <dbReference type="ARBA" id="ARBA00009677"/>
    </source>
</evidence>
<evidence type="ECO:0000259" key="7">
    <source>
        <dbReference type="Pfam" id="PF00460"/>
    </source>
</evidence>
<dbReference type="GO" id="GO:0009426">
    <property type="term" value="C:bacterial-type flagellum basal body, distal rod"/>
    <property type="evidence" value="ECO:0007669"/>
    <property type="project" value="UniProtKB-UniRule"/>
</dbReference>
<evidence type="ECO:0000259" key="8">
    <source>
        <dbReference type="Pfam" id="PF06429"/>
    </source>
</evidence>
<dbReference type="PANTHER" id="PTHR30435:SF19">
    <property type="entry name" value="FLAGELLAR BASAL-BODY ROD PROTEIN FLGG"/>
    <property type="match status" value="1"/>
</dbReference>
<reference evidence="11" key="1">
    <citation type="submission" date="2016-01" db="EMBL/GenBank/DDBJ databases">
        <title>Draft genome sequence of Thermodesulfovibrio aggregans strain TGE-P1.</title>
        <authorList>
            <person name="Sekiguchi Y."/>
            <person name="Ohashi A."/>
            <person name="Matsuura N."/>
            <person name="Tourlousse M.D."/>
        </authorList>
    </citation>
    <scope>NUCLEOTIDE SEQUENCE [LARGE SCALE GENOMIC DNA]</scope>
    <source>
        <strain evidence="11">TGE-P1</strain>
    </source>
</reference>
<evidence type="ECO:0000256" key="3">
    <source>
        <dbReference type="ARBA" id="ARBA00017948"/>
    </source>
</evidence>
<comment type="similarity">
    <text evidence="2 6">Belongs to the flagella basal body rod proteins family.</text>
</comment>
<dbReference type="Proteomes" id="UP000054976">
    <property type="component" value="Unassembled WGS sequence"/>
</dbReference>
<dbReference type="EMBL" id="BCNO01000001">
    <property type="protein sequence ID" value="GAQ94240.1"/>
    <property type="molecule type" value="Genomic_DNA"/>
</dbReference>
<protein>
    <recommendedName>
        <fullName evidence="3 5">Flagellar basal-body rod protein FlgG</fullName>
    </recommendedName>
</protein>
<feature type="domain" description="Flagellar hook protein FlgE/F/G-like D1" evidence="9">
    <location>
        <begin position="96"/>
        <end position="159"/>
    </location>
</feature>
<dbReference type="Pfam" id="PF00460">
    <property type="entry name" value="Flg_bb_rod"/>
    <property type="match status" value="1"/>
</dbReference>
<name>A0A0U9HMC9_9BACT</name>
<evidence type="ECO:0000256" key="5">
    <source>
        <dbReference type="NCBIfam" id="TIGR02488"/>
    </source>
</evidence>
<dbReference type="GO" id="GO:0071978">
    <property type="term" value="P:bacterial-type flagellum-dependent swarming motility"/>
    <property type="evidence" value="ECO:0007669"/>
    <property type="project" value="TreeGrafter"/>
</dbReference>
<dbReference type="InterPro" id="IPR037925">
    <property type="entry name" value="FlgE/F/G-like"/>
</dbReference>
<dbReference type="Pfam" id="PF22692">
    <property type="entry name" value="LlgE_F_G_D1"/>
    <property type="match status" value="1"/>
</dbReference>
<evidence type="ECO:0000259" key="9">
    <source>
        <dbReference type="Pfam" id="PF22692"/>
    </source>
</evidence>
<feature type="domain" description="Flagellar basal-body/hook protein C-terminal" evidence="8">
    <location>
        <begin position="215"/>
        <end position="259"/>
    </location>
</feature>
<evidence type="ECO:0000313" key="11">
    <source>
        <dbReference type="Proteomes" id="UP000054976"/>
    </source>
</evidence>
<sequence>MLRSLFTASTGMYAQQLNLDVISHNLANVNTTGFKKGRAEFQDLLYQNIINPGAPSDDGTQYPTGIQIGLGVRPVAVAKFFTPGDLINTGNDLDLAIDGDGFFQVTLPDGTIAYTRAGNFRIDRDGRIVTNDGYPIEPGITVPADALKITVGADGTVTVLQPGTVAPVQIGTIELARFINPGGLQAIGKNLFIETDASGAPTTGTPGTEGRGRIVQGFLEMSNVNVVEELANMIIAQRAFDINSKAVQTSDEMLQTVVALKR</sequence>
<keyword evidence="4 6" id="KW-0975">Bacterial flagellum</keyword>